<proteinExistence type="predicted"/>
<evidence type="ECO:0000313" key="2">
    <source>
        <dbReference type="Proteomes" id="UP000199013"/>
    </source>
</evidence>
<evidence type="ECO:0000313" key="1">
    <source>
        <dbReference type="EMBL" id="SBW21860.1"/>
    </source>
</evidence>
<dbReference type="Proteomes" id="UP000199013">
    <property type="component" value="Unassembled WGS sequence"/>
</dbReference>
<dbReference type="AlphaFoldDB" id="A0A1C3NX60"/>
<gene>
    <name evidence="1" type="ORF">FDG2_2150</name>
</gene>
<sequence length="53" mass="5893">MLGIGTALTILVDATLIRAMLVPATMRLAGRANWWAPQPLRRLHERLGLREAT</sequence>
<dbReference type="EMBL" id="FLUV01000894">
    <property type="protein sequence ID" value="SBW21860.1"/>
    <property type="molecule type" value="Genomic_DNA"/>
</dbReference>
<organism evidence="1 2">
    <name type="scientific">Candidatus Protofrankia californiensis</name>
    <dbReference type="NCBI Taxonomy" id="1839754"/>
    <lineage>
        <taxon>Bacteria</taxon>
        <taxon>Bacillati</taxon>
        <taxon>Actinomycetota</taxon>
        <taxon>Actinomycetes</taxon>
        <taxon>Frankiales</taxon>
        <taxon>Frankiaceae</taxon>
        <taxon>Protofrankia</taxon>
    </lineage>
</organism>
<keyword evidence="2" id="KW-1185">Reference proteome</keyword>
<accession>A0A1C3NX60</accession>
<protein>
    <recommendedName>
        <fullName evidence="3">Membrane transport protein MMPL domain-containing protein</fullName>
    </recommendedName>
</protein>
<reference evidence="2" key="1">
    <citation type="submission" date="2016-02" db="EMBL/GenBank/DDBJ databases">
        <authorList>
            <person name="Wibberg D."/>
        </authorList>
    </citation>
    <scope>NUCLEOTIDE SEQUENCE [LARGE SCALE GENOMIC DNA]</scope>
</reference>
<evidence type="ECO:0008006" key="3">
    <source>
        <dbReference type="Google" id="ProtNLM"/>
    </source>
</evidence>
<name>A0A1C3NX60_9ACTN</name>